<gene>
    <name evidence="2" type="ORF">DP939_32140</name>
</gene>
<dbReference type="PRINTS" id="PR00598">
    <property type="entry name" value="HTHMARR"/>
</dbReference>
<dbReference type="Gene3D" id="1.10.10.10">
    <property type="entry name" value="Winged helix-like DNA-binding domain superfamily/Winged helix DNA-binding domain"/>
    <property type="match status" value="1"/>
</dbReference>
<dbReference type="GO" id="GO:0003700">
    <property type="term" value="F:DNA-binding transcription factor activity"/>
    <property type="evidence" value="ECO:0007669"/>
    <property type="project" value="InterPro"/>
</dbReference>
<evidence type="ECO:0000313" key="2">
    <source>
        <dbReference type="EMBL" id="RBQ15970.1"/>
    </source>
</evidence>
<dbReference type="OrthoDB" id="3177763at2"/>
<feature type="domain" description="HTH marR-type" evidence="1">
    <location>
        <begin position="16"/>
        <end position="148"/>
    </location>
</feature>
<dbReference type="PANTHER" id="PTHR33164">
    <property type="entry name" value="TRANSCRIPTIONAL REGULATOR, MARR FAMILY"/>
    <property type="match status" value="1"/>
</dbReference>
<dbReference type="PROSITE" id="PS50995">
    <property type="entry name" value="HTH_MARR_2"/>
    <property type="match status" value="1"/>
</dbReference>
<comment type="caution">
    <text evidence="2">The sequence shown here is derived from an EMBL/GenBank/DDBJ whole genome shotgun (WGS) entry which is preliminary data.</text>
</comment>
<accession>A0A366LQR3</accession>
<dbReference type="EMBL" id="QMEY01000019">
    <property type="protein sequence ID" value="RBQ15970.1"/>
    <property type="molecule type" value="Genomic_DNA"/>
</dbReference>
<dbReference type="Pfam" id="PF12802">
    <property type="entry name" value="MarR_2"/>
    <property type="match status" value="1"/>
</dbReference>
<name>A0A366LQR3_9ACTN</name>
<dbReference type="AlphaFoldDB" id="A0A366LQR3"/>
<dbReference type="PANTHER" id="PTHR33164:SF43">
    <property type="entry name" value="HTH-TYPE TRANSCRIPTIONAL REPRESSOR YETL"/>
    <property type="match status" value="1"/>
</dbReference>
<dbReference type="Proteomes" id="UP000253303">
    <property type="component" value="Unassembled WGS sequence"/>
</dbReference>
<sequence>MPTRGGAPHPGVEVTGAPLGSLLLQVVRRHAALAHELLARIGVTPPQELVLLYLEDHGPVQQSELVRFLGRDRSTVSVTLGAMERAGLITRSPSETHRRAMLVRLTGTGRDLCPRIRQAWAELEDRAFGGLTTERRAELAAGLATVRDALDRK</sequence>
<protein>
    <submittedName>
        <fullName evidence="2">MarR family transcriptional regulator</fullName>
    </submittedName>
</protein>
<dbReference type="SMART" id="SM00347">
    <property type="entry name" value="HTH_MARR"/>
    <property type="match status" value="1"/>
</dbReference>
<keyword evidence="3" id="KW-1185">Reference proteome</keyword>
<organism evidence="2 3">
    <name type="scientific">Spongiactinospora rosea</name>
    <dbReference type="NCBI Taxonomy" id="2248750"/>
    <lineage>
        <taxon>Bacteria</taxon>
        <taxon>Bacillati</taxon>
        <taxon>Actinomycetota</taxon>
        <taxon>Actinomycetes</taxon>
        <taxon>Streptosporangiales</taxon>
        <taxon>Streptosporangiaceae</taxon>
        <taxon>Spongiactinospora</taxon>
    </lineage>
</organism>
<evidence type="ECO:0000259" key="1">
    <source>
        <dbReference type="PROSITE" id="PS50995"/>
    </source>
</evidence>
<dbReference type="RefSeq" id="WP_113984592.1">
    <property type="nucleotide sequence ID" value="NZ_QMEY01000019.1"/>
</dbReference>
<evidence type="ECO:0000313" key="3">
    <source>
        <dbReference type="Proteomes" id="UP000253303"/>
    </source>
</evidence>
<reference evidence="2 3" key="1">
    <citation type="submission" date="2018-06" db="EMBL/GenBank/DDBJ databases">
        <title>Sphaerisporangium craniellae sp. nov., isolated from a marine sponge in the South China Sea.</title>
        <authorList>
            <person name="Li L."/>
        </authorList>
    </citation>
    <scope>NUCLEOTIDE SEQUENCE [LARGE SCALE GENOMIC DNA]</scope>
    <source>
        <strain evidence="2 3">LHW63015</strain>
    </source>
</reference>
<dbReference type="SUPFAM" id="SSF46785">
    <property type="entry name" value="Winged helix' DNA-binding domain"/>
    <property type="match status" value="1"/>
</dbReference>
<proteinExistence type="predicted"/>
<dbReference type="InterPro" id="IPR039422">
    <property type="entry name" value="MarR/SlyA-like"/>
</dbReference>
<dbReference type="InterPro" id="IPR036390">
    <property type="entry name" value="WH_DNA-bd_sf"/>
</dbReference>
<dbReference type="GO" id="GO:0006950">
    <property type="term" value="P:response to stress"/>
    <property type="evidence" value="ECO:0007669"/>
    <property type="project" value="TreeGrafter"/>
</dbReference>
<dbReference type="InterPro" id="IPR000835">
    <property type="entry name" value="HTH_MarR-typ"/>
</dbReference>
<dbReference type="InterPro" id="IPR036388">
    <property type="entry name" value="WH-like_DNA-bd_sf"/>
</dbReference>